<dbReference type="InterPro" id="IPR050197">
    <property type="entry name" value="Aldolase_class_II_sugar_metab"/>
</dbReference>
<evidence type="ECO:0000313" key="4">
    <source>
        <dbReference type="EMBL" id="UUT35047.1"/>
    </source>
</evidence>
<sequence length="257" mass="27218">MATTWQPALVSDELVTLTTRLGDPAKDLVILAEGNTSQRLADGRIVVKTSGSYMAEATADDFVVTEVEPLVAMMEDPARTQEDLTALLDAGEHDGVRRRGSIETLVHAAVQSVAPTAFVAHTHPTHVVGLLASVHAAGAFDEWVYSDEAVVIGVPLFVPYAAPGIDLGRLFLQRLRGYADEHGELPSAILLGNHGMVAVAGTAAAAEAITLMTVKGARVRLDALSIGGVQGLGEDTVAHYFERTDMVERRRNLAGMG</sequence>
<keyword evidence="2" id="KW-0456">Lyase</keyword>
<reference evidence="4" key="1">
    <citation type="submission" date="2022-01" db="EMBL/GenBank/DDBJ databases">
        <title>Microbacterium eymi and Microbacterium rhizovicinus sp. nov., isolated from the rhizospheric soil of Elymus tsukushiensis, a plant native to the Dokdo Islands, Republic of Korea.</title>
        <authorList>
            <person name="Hwang Y.J."/>
        </authorList>
    </citation>
    <scope>NUCLEOTIDE SEQUENCE</scope>
    <source>
        <strain evidence="4">KUDC0405</strain>
    </source>
</reference>
<evidence type="ECO:0000259" key="3">
    <source>
        <dbReference type="SMART" id="SM01007"/>
    </source>
</evidence>
<dbReference type="InterPro" id="IPR036409">
    <property type="entry name" value="Aldolase_II/adducin_N_sf"/>
</dbReference>
<dbReference type="SMART" id="SM01007">
    <property type="entry name" value="Aldolase_II"/>
    <property type="match status" value="1"/>
</dbReference>
<proteinExistence type="predicted"/>
<protein>
    <submittedName>
        <fullName evidence="4">Class II aldolase/adducin family protein</fullName>
    </submittedName>
</protein>
<dbReference type="PANTHER" id="PTHR22789:SF0">
    <property type="entry name" value="3-OXO-TETRONATE 4-PHOSPHATE DECARBOXYLASE-RELATED"/>
    <property type="match status" value="1"/>
</dbReference>
<dbReference type="SUPFAM" id="SSF53639">
    <property type="entry name" value="AraD/HMP-PK domain-like"/>
    <property type="match status" value="1"/>
</dbReference>
<name>A0ABY5NIP1_9MICO</name>
<gene>
    <name evidence="4" type="ORF">L2X98_32570</name>
</gene>
<dbReference type="PANTHER" id="PTHR22789">
    <property type="entry name" value="FUCULOSE PHOSPHATE ALDOLASE"/>
    <property type="match status" value="1"/>
</dbReference>
<dbReference type="EMBL" id="CP091139">
    <property type="protein sequence ID" value="UUT35047.1"/>
    <property type="molecule type" value="Genomic_DNA"/>
</dbReference>
<evidence type="ECO:0000256" key="1">
    <source>
        <dbReference type="ARBA" id="ARBA00022723"/>
    </source>
</evidence>
<dbReference type="InterPro" id="IPR001303">
    <property type="entry name" value="Aldolase_II/adducin_N"/>
</dbReference>
<feature type="domain" description="Class II aldolase/adducin N-terminal" evidence="3">
    <location>
        <begin position="13"/>
        <end position="221"/>
    </location>
</feature>
<evidence type="ECO:0000256" key="2">
    <source>
        <dbReference type="ARBA" id="ARBA00023239"/>
    </source>
</evidence>
<keyword evidence="5" id="KW-1185">Reference proteome</keyword>
<evidence type="ECO:0000313" key="5">
    <source>
        <dbReference type="Proteomes" id="UP001054811"/>
    </source>
</evidence>
<dbReference type="Proteomes" id="UP001054811">
    <property type="component" value="Chromosome"/>
</dbReference>
<dbReference type="RefSeq" id="WP_259611592.1">
    <property type="nucleotide sequence ID" value="NZ_CP091139.2"/>
</dbReference>
<dbReference type="Pfam" id="PF00596">
    <property type="entry name" value="Aldolase_II"/>
    <property type="match status" value="1"/>
</dbReference>
<accession>A0ABY5NIP1</accession>
<organism evidence="4 5">
    <name type="scientific">Microbacterium elymi</name>
    <dbReference type="NCBI Taxonomy" id="2909587"/>
    <lineage>
        <taxon>Bacteria</taxon>
        <taxon>Bacillati</taxon>
        <taxon>Actinomycetota</taxon>
        <taxon>Actinomycetes</taxon>
        <taxon>Micrococcales</taxon>
        <taxon>Microbacteriaceae</taxon>
        <taxon>Microbacterium</taxon>
    </lineage>
</organism>
<keyword evidence="1" id="KW-0479">Metal-binding</keyword>
<dbReference type="Gene3D" id="3.40.225.10">
    <property type="entry name" value="Class II aldolase/adducin N-terminal domain"/>
    <property type="match status" value="1"/>
</dbReference>